<dbReference type="PANTHER" id="PTHR46112:SF2">
    <property type="entry name" value="XAA-PRO AMINOPEPTIDASE P-RELATED"/>
    <property type="match status" value="1"/>
</dbReference>
<organism evidence="3 4">
    <name type="scientific">Vanrija albida</name>
    <dbReference type="NCBI Taxonomy" id="181172"/>
    <lineage>
        <taxon>Eukaryota</taxon>
        <taxon>Fungi</taxon>
        <taxon>Dikarya</taxon>
        <taxon>Basidiomycota</taxon>
        <taxon>Agaricomycotina</taxon>
        <taxon>Tremellomycetes</taxon>
        <taxon>Trichosporonales</taxon>
        <taxon>Trichosporonaceae</taxon>
        <taxon>Vanrija</taxon>
    </lineage>
</organism>
<accession>A0ABR3PTN2</accession>
<dbReference type="InterPro" id="IPR000994">
    <property type="entry name" value="Pept_M24"/>
</dbReference>
<comment type="caution">
    <text evidence="3">The sequence shown here is derived from an EMBL/GenBank/DDBJ whole genome shotgun (WGS) entry which is preliminary data.</text>
</comment>
<dbReference type="InterPro" id="IPR029149">
    <property type="entry name" value="Creatin/AminoP/Spt16_N"/>
</dbReference>
<dbReference type="Proteomes" id="UP001565368">
    <property type="component" value="Unassembled WGS sequence"/>
</dbReference>
<feature type="region of interest" description="Disordered" evidence="1">
    <location>
        <begin position="55"/>
        <end position="74"/>
    </location>
</feature>
<dbReference type="GeneID" id="95988503"/>
<evidence type="ECO:0000259" key="2">
    <source>
        <dbReference type="Pfam" id="PF00557"/>
    </source>
</evidence>
<dbReference type="InterPro" id="IPR036005">
    <property type="entry name" value="Creatinase/aminopeptidase-like"/>
</dbReference>
<evidence type="ECO:0000256" key="1">
    <source>
        <dbReference type="SAM" id="MobiDB-lite"/>
    </source>
</evidence>
<dbReference type="EMBL" id="JBBXJM010000006">
    <property type="protein sequence ID" value="KAL1405784.1"/>
    <property type="molecule type" value="Genomic_DNA"/>
</dbReference>
<feature type="domain" description="Peptidase M24" evidence="2">
    <location>
        <begin position="310"/>
        <end position="539"/>
    </location>
</feature>
<feature type="region of interest" description="Disordered" evidence="1">
    <location>
        <begin position="1"/>
        <end position="45"/>
    </location>
</feature>
<keyword evidence="4" id="KW-1185">Reference proteome</keyword>
<dbReference type="RefSeq" id="XP_069205728.1">
    <property type="nucleotide sequence ID" value="XM_069355887.1"/>
</dbReference>
<feature type="compositionally biased region" description="Polar residues" evidence="1">
    <location>
        <begin position="1"/>
        <end position="12"/>
    </location>
</feature>
<reference evidence="3 4" key="1">
    <citation type="submission" date="2023-08" db="EMBL/GenBank/DDBJ databases">
        <title>Annotated Genome Sequence of Vanrija albida AlHP1.</title>
        <authorList>
            <person name="Herzog R."/>
        </authorList>
    </citation>
    <scope>NUCLEOTIDE SEQUENCE [LARGE SCALE GENOMIC DNA]</scope>
    <source>
        <strain evidence="3 4">AlHP1</strain>
    </source>
</reference>
<dbReference type="InterPro" id="IPR050659">
    <property type="entry name" value="Peptidase_M24B"/>
</dbReference>
<sequence length="559" mass="59666">MSTTTGAATSPRTAVKRLPSTPGDEYAPPPAPITQRRDSTSKSFTAVAVPSAEQVWASMGDKERDGERDNKRERSPARLWTWVKILLIYLAAARLWDWARSDVDAGFFKSLVFGPGAVPVEEASPPPTAAVPPLDESFVRACNALLTPPEHTHTTRLERLVAALGGGATRLAYIAEPGPSAAYFLGAFGPSAWKPSERPFLVAVTGGASGPEVTLLTPAFEEGRARLVPLPSEVRATFLPWAESASPYATLLDALGVDGFVLDAQVREFVADGLRGARDGAGVASAHDEAAAQARVARLRQVKDAHEVGLMRCANAFTLHAIRATRAQLRFGITESETRKILYAEMGALGLTDNGALILFGENAALPHGSGTDRALGRSDLVLIDAGGKWGGYVADITRTFALPDSEVPEAHRRVWELVRRAQLAPAALLERATGGPLHFRQLDHQARALISHGMRKHGVVPAPAPDYTVFTHRLGHGIGLEGHEAPYVVQGPLGDEVVLAGNVFTFEPGVYIPADAGHGDAAVRGLGVRLEDVFVVHEQDGRLAGEWLTGPVKEWGDV</sequence>
<name>A0ABR3PTN2_9TREE</name>
<proteinExistence type="predicted"/>
<evidence type="ECO:0000313" key="3">
    <source>
        <dbReference type="EMBL" id="KAL1405784.1"/>
    </source>
</evidence>
<dbReference type="Gene3D" id="3.40.350.10">
    <property type="entry name" value="Creatinase/prolidase N-terminal domain"/>
    <property type="match status" value="1"/>
</dbReference>
<feature type="compositionally biased region" description="Basic and acidic residues" evidence="1">
    <location>
        <begin position="60"/>
        <end position="74"/>
    </location>
</feature>
<gene>
    <name evidence="3" type="ORF">Q8F55_007460</name>
</gene>
<dbReference type="SUPFAM" id="SSF55920">
    <property type="entry name" value="Creatinase/aminopeptidase"/>
    <property type="match status" value="1"/>
</dbReference>
<evidence type="ECO:0000313" key="4">
    <source>
        <dbReference type="Proteomes" id="UP001565368"/>
    </source>
</evidence>
<dbReference type="Pfam" id="PF00557">
    <property type="entry name" value="Peptidase_M24"/>
    <property type="match status" value="1"/>
</dbReference>
<dbReference type="PANTHER" id="PTHR46112">
    <property type="entry name" value="AMINOPEPTIDASE"/>
    <property type="match status" value="1"/>
</dbReference>
<dbReference type="Gene3D" id="3.90.230.10">
    <property type="entry name" value="Creatinase/methionine aminopeptidase superfamily"/>
    <property type="match status" value="1"/>
</dbReference>
<protein>
    <recommendedName>
        <fullName evidence="2">Peptidase M24 domain-containing protein</fullName>
    </recommendedName>
</protein>